<proteinExistence type="inferred from homology"/>
<keyword evidence="3" id="KW-1185">Reference proteome</keyword>
<dbReference type="CDD" id="cd00448">
    <property type="entry name" value="YjgF_YER057c_UK114_family"/>
    <property type="match status" value="1"/>
</dbReference>
<dbReference type="InterPro" id="IPR035959">
    <property type="entry name" value="RutC-like_sf"/>
</dbReference>
<sequence>MKPVSTDKAPGAIGPYSQAMQAGGFIFTSGQLGLDPATGEFGKDVEEQARLSLSNVKAILEEAGSSMGQIVKTTVFLKDMNDFARVNEVYSSFFEQPYPARSAVEVARLPKDALVEIEAVALKSE</sequence>
<dbReference type="RefSeq" id="WP_375526120.1">
    <property type="nucleotide sequence ID" value="NZ_JBHILM010000017.1"/>
</dbReference>
<accession>A0ABV5BC04</accession>
<organism evidence="2 3">
    <name type="scientific">Paenibacillus terreus</name>
    <dbReference type="NCBI Taxonomy" id="1387834"/>
    <lineage>
        <taxon>Bacteria</taxon>
        <taxon>Bacillati</taxon>
        <taxon>Bacillota</taxon>
        <taxon>Bacilli</taxon>
        <taxon>Bacillales</taxon>
        <taxon>Paenibacillaceae</taxon>
        <taxon>Paenibacillus</taxon>
    </lineage>
</organism>
<reference evidence="2 3" key="1">
    <citation type="submission" date="2024-09" db="EMBL/GenBank/DDBJ databases">
        <authorList>
            <person name="Ruan L."/>
        </authorList>
    </citation>
    <scope>NUCLEOTIDE SEQUENCE [LARGE SCALE GENOMIC DNA]</scope>
    <source>
        <strain evidence="2 3">D33</strain>
    </source>
</reference>
<name>A0ABV5BC04_9BACL</name>
<dbReference type="EMBL" id="JBHILM010000017">
    <property type="protein sequence ID" value="MFB5682359.1"/>
    <property type="molecule type" value="Genomic_DNA"/>
</dbReference>
<dbReference type="InterPro" id="IPR019897">
    <property type="entry name" value="RidA_CS"/>
</dbReference>
<dbReference type="PROSITE" id="PS01094">
    <property type="entry name" value="UPF0076"/>
    <property type="match status" value="1"/>
</dbReference>
<dbReference type="Pfam" id="PF01042">
    <property type="entry name" value="Ribonuc_L-PSP"/>
    <property type="match status" value="1"/>
</dbReference>
<comment type="similarity">
    <text evidence="1">Belongs to the RutC family.</text>
</comment>
<comment type="caution">
    <text evidence="2">The sequence shown here is derived from an EMBL/GenBank/DDBJ whole genome shotgun (WGS) entry which is preliminary data.</text>
</comment>
<dbReference type="InterPro" id="IPR006175">
    <property type="entry name" value="YjgF/YER057c/UK114"/>
</dbReference>
<evidence type="ECO:0000256" key="1">
    <source>
        <dbReference type="ARBA" id="ARBA00010552"/>
    </source>
</evidence>
<dbReference type="PANTHER" id="PTHR11803:SF39">
    <property type="entry name" value="2-IMINOBUTANOATE_2-IMINOPROPANOATE DEAMINASE"/>
    <property type="match status" value="1"/>
</dbReference>
<dbReference type="NCBIfam" id="TIGR00004">
    <property type="entry name" value="Rid family detoxifying hydrolase"/>
    <property type="match status" value="1"/>
</dbReference>
<dbReference type="Proteomes" id="UP001580407">
    <property type="component" value="Unassembled WGS sequence"/>
</dbReference>
<evidence type="ECO:0000313" key="2">
    <source>
        <dbReference type="EMBL" id="MFB5682359.1"/>
    </source>
</evidence>
<dbReference type="PANTHER" id="PTHR11803">
    <property type="entry name" value="2-IMINOBUTANOATE/2-IMINOPROPANOATE DEAMINASE RIDA"/>
    <property type="match status" value="1"/>
</dbReference>
<evidence type="ECO:0000313" key="3">
    <source>
        <dbReference type="Proteomes" id="UP001580407"/>
    </source>
</evidence>
<dbReference type="Gene3D" id="3.30.1330.40">
    <property type="entry name" value="RutC-like"/>
    <property type="match status" value="1"/>
</dbReference>
<gene>
    <name evidence="2" type="ORF">ACE3NQ_15640</name>
</gene>
<dbReference type="InterPro" id="IPR006056">
    <property type="entry name" value="RidA"/>
</dbReference>
<dbReference type="SUPFAM" id="SSF55298">
    <property type="entry name" value="YjgF-like"/>
    <property type="match status" value="1"/>
</dbReference>
<protein>
    <submittedName>
        <fullName evidence="2">RidA family protein</fullName>
    </submittedName>
</protein>